<organism evidence="1 2">
    <name type="scientific">Collybiopsis luxurians FD-317 M1</name>
    <dbReference type="NCBI Taxonomy" id="944289"/>
    <lineage>
        <taxon>Eukaryota</taxon>
        <taxon>Fungi</taxon>
        <taxon>Dikarya</taxon>
        <taxon>Basidiomycota</taxon>
        <taxon>Agaricomycotina</taxon>
        <taxon>Agaricomycetes</taxon>
        <taxon>Agaricomycetidae</taxon>
        <taxon>Agaricales</taxon>
        <taxon>Marasmiineae</taxon>
        <taxon>Omphalotaceae</taxon>
        <taxon>Collybiopsis</taxon>
        <taxon>Collybiopsis luxurians</taxon>
    </lineage>
</organism>
<dbReference type="EMBL" id="KN834773">
    <property type="protein sequence ID" value="KIK60927.1"/>
    <property type="molecule type" value="Genomic_DNA"/>
</dbReference>
<dbReference type="Proteomes" id="UP000053593">
    <property type="component" value="Unassembled WGS sequence"/>
</dbReference>
<proteinExistence type="predicted"/>
<evidence type="ECO:0000313" key="2">
    <source>
        <dbReference type="Proteomes" id="UP000053593"/>
    </source>
</evidence>
<accession>A0A0D0CPU3</accession>
<keyword evidence="2" id="KW-1185">Reference proteome</keyword>
<dbReference type="AlphaFoldDB" id="A0A0D0CPU3"/>
<reference evidence="1 2" key="1">
    <citation type="submission" date="2014-04" db="EMBL/GenBank/DDBJ databases">
        <title>Evolutionary Origins and Diversification of the Mycorrhizal Mutualists.</title>
        <authorList>
            <consortium name="DOE Joint Genome Institute"/>
            <consortium name="Mycorrhizal Genomics Consortium"/>
            <person name="Kohler A."/>
            <person name="Kuo A."/>
            <person name="Nagy L.G."/>
            <person name="Floudas D."/>
            <person name="Copeland A."/>
            <person name="Barry K.W."/>
            <person name="Cichocki N."/>
            <person name="Veneault-Fourrey C."/>
            <person name="LaButti K."/>
            <person name="Lindquist E.A."/>
            <person name="Lipzen A."/>
            <person name="Lundell T."/>
            <person name="Morin E."/>
            <person name="Murat C."/>
            <person name="Riley R."/>
            <person name="Ohm R."/>
            <person name="Sun H."/>
            <person name="Tunlid A."/>
            <person name="Henrissat B."/>
            <person name="Grigoriev I.V."/>
            <person name="Hibbett D.S."/>
            <person name="Martin F."/>
        </authorList>
    </citation>
    <scope>NUCLEOTIDE SEQUENCE [LARGE SCALE GENOMIC DNA]</scope>
    <source>
        <strain evidence="1 2">FD-317 M1</strain>
    </source>
</reference>
<protein>
    <submittedName>
        <fullName evidence="1">Uncharacterized protein</fullName>
    </submittedName>
</protein>
<evidence type="ECO:0000313" key="1">
    <source>
        <dbReference type="EMBL" id="KIK60927.1"/>
    </source>
</evidence>
<dbReference type="HOGENOM" id="CLU_118656_2_0_1"/>
<gene>
    <name evidence="1" type="ORF">GYMLUDRAFT_167130</name>
</gene>
<dbReference type="OrthoDB" id="3250313at2759"/>
<sequence>MLELTETYRSALANYDSNVTEWFNSAFDLLNVDFGPEYASLLLAWIKFEQRHGFNSPKHGLSTKEWPSELRTWIQNSRKGVPPQFSDVRSLKSFSETVWVWWRSLQPVWRGVASNGRPAENVTYRKTWTTLDKHGKSGWLGLLICLFWWKRGLENLDQTSKQELELDWLLAVKDMRDMLEGLLHQD</sequence>
<name>A0A0D0CPU3_9AGAR</name>